<dbReference type="AlphaFoldDB" id="A0A7R7DIZ5"/>
<feature type="region of interest" description="Disordered" evidence="1">
    <location>
        <begin position="76"/>
        <end position="106"/>
    </location>
</feature>
<feature type="compositionally biased region" description="Polar residues" evidence="1">
    <location>
        <begin position="84"/>
        <end position="94"/>
    </location>
</feature>
<accession>A0A7R7DIZ5</accession>
<sequence>MHVTNTTDSLSTTPDQFPLGRSALPLATGIGSAACRPFGATLAVAPAETAAIELDALSYDADRQIGLIHDGDQVVPLARHTDGRTSTTTASRDGTPQDGDADVRED</sequence>
<evidence type="ECO:0000313" key="3">
    <source>
        <dbReference type="Proteomes" id="UP000611640"/>
    </source>
</evidence>
<organism evidence="2 3">
    <name type="scientific">Actinocatenispora thailandica</name>
    <dbReference type="NCBI Taxonomy" id="227318"/>
    <lineage>
        <taxon>Bacteria</taxon>
        <taxon>Bacillati</taxon>
        <taxon>Actinomycetota</taxon>
        <taxon>Actinomycetes</taxon>
        <taxon>Micromonosporales</taxon>
        <taxon>Micromonosporaceae</taxon>
        <taxon>Actinocatenispora</taxon>
    </lineage>
</organism>
<evidence type="ECO:0000256" key="1">
    <source>
        <dbReference type="SAM" id="MobiDB-lite"/>
    </source>
</evidence>
<protein>
    <recommendedName>
        <fullName evidence="4">ATP-grasp-modified RiPP</fullName>
    </recommendedName>
</protein>
<dbReference type="KEGG" id="atl:Athai_00370"/>
<feature type="compositionally biased region" description="Polar residues" evidence="1">
    <location>
        <begin position="1"/>
        <end position="15"/>
    </location>
</feature>
<evidence type="ECO:0000313" key="2">
    <source>
        <dbReference type="EMBL" id="BCJ32534.1"/>
    </source>
</evidence>
<dbReference type="NCBIfam" id="TIGR04186">
    <property type="entry name" value="GRASP_targ"/>
    <property type="match status" value="1"/>
</dbReference>
<keyword evidence="3" id="KW-1185">Reference proteome</keyword>
<gene>
    <name evidence="2" type="ORF">Athai_00370</name>
</gene>
<reference evidence="2 3" key="1">
    <citation type="submission" date="2020-08" db="EMBL/GenBank/DDBJ databases">
        <title>Whole genome shotgun sequence of Actinocatenispora thailandica NBRC 105041.</title>
        <authorList>
            <person name="Komaki H."/>
            <person name="Tamura T."/>
        </authorList>
    </citation>
    <scope>NUCLEOTIDE SEQUENCE [LARGE SCALE GENOMIC DNA]</scope>
    <source>
        <strain evidence="2 3">NBRC 105041</strain>
    </source>
</reference>
<dbReference type="Proteomes" id="UP000611640">
    <property type="component" value="Chromosome"/>
</dbReference>
<name>A0A7R7DIZ5_9ACTN</name>
<dbReference type="EMBL" id="AP023355">
    <property type="protein sequence ID" value="BCJ32534.1"/>
    <property type="molecule type" value="Genomic_DNA"/>
</dbReference>
<proteinExistence type="predicted"/>
<feature type="region of interest" description="Disordered" evidence="1">
    <location>
        <begin position="1"/>
        <end position="21"/>
    </location>
</feature>
<evidence type="ECO:0008006" key="4">
    <source>
        <dbReference type="Google" id="ProtNLM"/>
    </source>
</evidence>
<dbReference type="InterPro" id="IPR026496">
    <property type="entry name" value="GRASP_targ"/>
</dbReference>